<proteinExistence type="predicted"/>
<keyword evidence="3" id="KW-1185">Reference proteome</keyword>
<dbReference type="Proteomes" id="UP001148614">
    <property type="component" value="Unassembled WGS sequence"/>
</dbReference>
<gene>
    <name evidence="2" type="ORF">NPX13_g5200</name>
</gene>
<feature type="region of interest" description="Disordered" evidence="1">
    <location>
        <begin position="1"/>
        <end position="43"/>
    </location>
</feature>
<feature type="compositionally biased region" description="Basic and acidic residues" evidence="1">
    <location>
        <begin position="16"/>
        <end position="30"/>
    </location>
</feature>
<evidence type="ECO:0000313" key="3">
    <source>
        <dbReference type="Proteomes" id="UP001148614"/>
    </source>
</evidence>
<dbReference type="AlphaFoldDB" id="A0A9W8NEF2"/>
<reference evidence="2" key="1">
    <citation type="submission" date="2022-07" db="EMBL/GenBank/DDBJ databases">
        <title>Genome Sequence of Xylaria arbuscula.</title>
        <authorList>
            <person name="Buettner E."/>
        </authorList>
    </citation>
    <scope>NUCLEOTIDE SEQUENCE</scope>
    <source>
        <strain evidence="2">VT107</strain>
    </source>
</reference>
<evidence type="ECO:0000256" key="1">
    <source>
        <dbReference type="SAM" id="MobiDB-lite"/>
    </source>
</evidence>
<dbReference type="EMBL" id="JANPWZ010000803">
    <property type="protein sequence ID" value="KAJ3571973.1"/>
    <property type="molecule type" value="Genomic_DNA"/>
</dbReference>
<protein>
    <submittedName>
        <fullName evidence="2">Uncharacterized protein</fullName>
    </submittedName>
</protein>
<name>A0A9W8NEF2_9PEZI</name>
<evidence type="ECO:0000313" key="2">
    <source>
        <dbReference type="EMBL" id="KAJ3571973.1"/>
    </source>
</evidence>
<organism evidence="2 3">
    <name type="scientific">Xylaria arbuscula</name>
    <dbReference type="NCBI Taxonomy" id="114810"/>
    <lineage>
        <taxon>Eukaryota</taxon>
        <taxon>Fungi</taxon>
        <taxon>Dikarya</taxon>
        <taxon>Ascomycota</taxon>
        <taxon>Pezizomycotina</taxon>
        <taxon>Sordariomycetes</taxon>
        <taxon>Xylariomycetidae</taxon>
        <taxon>Xylariales</taxon>
        <taxon>Xylariaceae</taxon>
        <taxon>Xylaria</taxon>
    </lineage>
</organism>
<sequence length="93" mass="10833">MSPSTKKRKGSQTDLDESKKRKVSERDVDGSKNTGQPKDTTKYFIRYPPMLSVPPDAYDPAMYNEQWERRKATECVTKAKEAIKKFDEQWNSK</sequence>
<comment type="caution">
    <text evidence="2">The sequence shown here is derived from an EMBL/GenBank/DDBJ whole genome shotgun (WGS) entry which is preliminary data.</text>
</comment>
<accession>A0A9W8NEF2</accession>
<feature type="compositionally biased region" description="Basic residues" evidence="1">
    <location>
        <begin position="1"/>
        <end position="10"/>
    </location>
</feature>